<name>A0A7G8Q4H8_9GAMM</name>
<protein>
    <recommendedName>
        <fullName evidence="3">Lipoprotein</fullName>
    </recommendedName>
</protein>
<organism evidence="1 2">
    <name type="scientific">Dyella telluris</name>
    <dbReference type="NCBI Taxonomy" id="2763498"/>
    <lineage>
        <taxon>Bacteria</taxon>
        <taxon>Pseudomonadati</taxon>
        <taxon>Pseudomonadota</taxon>
        <taxon>Gammaproteobacteria</taxon>
        <taxon>Lysobacterales</taxon>
        <taxon>Rhodanobacteraceae</taxon>
        <taxon>Dyella</taxon>
    </lineage>
</organism>
<keyword evidence="2" id="KW-1185">Reference proteome</keyword>
<dbReference type="Proteomes" id="UP000515873">
    <property type="component" value="Chromosome"/>
</dbReference>
<dbReference type="KEGG" id="dtl:H8F01_00455"/>
<evidence type="ECO:0008006" key="3">
    <source>
        <dbReference type="Google" id="ProtNLM"/>
    </source>
</evidence>
<gene>
    <name evidence="1" type="ORF">H8F01_00455</name>
</gene>
<reference evidence="1 2" key="1">
    <citation type="submission" date="2020-08" db="EMBL/GenBank/DDBJ databases">
        <title>Dyella sp. G9 isolated from forest soil.</title>
        <authorList>
            <person name="Fu J."/>
            <person name="Qiu L."/>
        </authorList>
    </citation>
    <scope>NUCLEOTIDE SEQUENCE [LARGE SCALE GENOMIC DNA]</scope>
    <source>
        <strain evidence="1 2">G9</strain>
    </source>
</reference>
<accession>A0A7G8Q4H8</accession>
<evidence type="ECO:0000313" key="1">
    <source>
        <dbReference type="EMBL" id="QNK01686.1"/>
    </source>
</evidence>
<evidence type="ECO:0000313" key="2">
    <source>
        <dbReference type="Proteomes" id="UP000515873"/>
    </source>
</evidence>
<sequence>MKLKMGLVAFAVIGSLLTGCVSYGEIQQRKPLFTAHTDKSPQTYLECVQPKWMEENTFAHIVPNGDDRTLVMPNPGTGAQGQVLSTLSATKSATGTEVAMRTLPSISSFSKRRGEAEACL</sequence>
<dbReference type="EMBL" id="CP060412">
    <property type="protein sequence ID" value="QNK01686.1"/>
    <property type="molecule type" value="Genomic_DNA"/>
</dbReference>
<dbReference type="RefSeq" id="WP_187057145.1">
    <property type="nucleotide sequence ID" value="NZ_CP060412.1"/>
</dbReference>
<dbReference type="PROSITE" id="PS51257">
    <property type="entry name" value="PROKAR_LIPOPROTEIN"/>
    <property type="match status" value="1"/>
</dbReference>
<dbReference type="AlphaFoldDB" id="A0A7G8Q4H8"/>
<proteinExistence type="predicted"/>